<dbReference type="GO" id="GO:0005774">
    <property type="term" value="C:vacuolar membrane"/>
    <property type="evidence" value="ECO:0007669"/>
    <property type="project" value="UniProtKB-SubCell"/>
</dbReference>
<dbReference type="GO" id="GO:0005886">
    <property type="term" value="C:plasma membrane"/>
    <property type="evidence" value="ECO:0007669"/>
    <property type="project" value="TreeGrafter"/>
</dbReference>
<dbReference type="SUPFAM" id="SSF53474">
    <property type="entry name" value="alpha/beta-Hydrolases"/>
    <property type="match status" value="1"/>
</dbReference>
<keyword evidence="3" id="KW-0031">Aminopeptidase</keyword>
<evidence type="ECO:0000256" key="1">
    <source>
        <dbReference type="ARBA" id="ARBA00004576"/>
    </source>
</evidence>
<evidence type="ECO:0000256" key="2">
    <source>
        <dbReference type="ARBA" id="ARBA00006150"/>
    </source>
</evidence>
<sequence>MTAPKYERVSTEDTSGSEAEMDGAGEPLSRRPLVGNSGFKQPKRSPRLYWVASVAMALSLVFILGSTMALCIISFLGGDNHEPQLTLAEWRAGKFANKLYQIDWTTTGTNGELLKRYADGFYTGSWAEPNGTHTKVAPFKVSTSDEEEHVVVSVVMNNEKTHTLLKTDVQKHWRHSSYSSYWIYDVSKETVEPLSSQSLSVAEWSPDGKSVAYVYDHNVYLYNLDTKTTISVTSDGGPGVFNGIPDWVYEEEVFAGDSALWWSPDGKFVSYMRTNDTSVPEFPIPYFFTKAHGSDVAEAAKYPEVTELKYPKPGFPNPQVEFWVYNVDSRKNRQINIPTTLQDPVISEVVWVGKEVVIKMSDRVSDHFEVWVANPGRNSVIRSRVQGPEDVNNGWFEVTHNIIAVGDEGYIDTIDVNGYNHLAFFSPASASIPRILTSGNWEVNDLPIAVNKDTRHVYFHSSVRSSMERSINRVSLDTEEPINSPDFLFFENQGVYTGKFSGDASYAVITYSPPQGPLEQYLVSCPADLQTQKKWTLQLNNDLKEIYESRNLISSSEEDSLIKYYELDIGDGITVNVREIRPTNFKSNRQYPVLFFNYGGPGSQQILKQLTIDFQRVFAEEHNAIVLTVDPRGTGNRGRAFRDVVRDHIGVHESDDVIAVAKIWNNKNYVDESKTAIWGWSYGGYLTLKTLERDLDLEFKYGVAVAPVTDWSYYDSIYTERYMHTPETNPDGYAISAISNVTNIARHNRFMIMHGTGDDNVHFQNTLTLLDKFDLEGIENYDVHVFPDSDHSISFHNANIIVYDKISEFLAEHQK</sequence>
<keyword evidence="7" id="KW-0378">Hydrolase</keyword>
<keyword evidence="5" id="KW-0645">Protease</keyword>
<keyword evidence="11 14" id="KW-0472">Membrane</keyword>
<dbReference type="InterPro" id="IPR002469">
    <property type="entry name" value="Peptidase_S9B_N"/>
</dbReference>
<keyword evidence="9" id="KW-0735">Signal-anchor</keyword>
<name>A0AAV5RI39_STABA</name>
<evidence type="ECO:0000256" key="8">
    <source>
        <dbReference type="ARBA" id="ARBA00022825"/>
    </source>
</evidence>
<evidence type="ECO:0000313" key="17">
    <source>
        <dbReference type="EMBL" id="GMM50867.1"/>
    </source>
</evidence>
<gene>
    <name evidence="17" type="ORF">DASB73_018250</name>
</gene>
<feature type="region of interest" description="Disordered" evidence="13">
    <location>
        <begin position="1"/>
        <end position="39"/>
    </location>
</feature>
<dbReference type="Gene3D" id="2.140.10.30">
    <property type="entry name" value="Dipeptidylpeptidase IV, N-terminal domain"/>
    <property type="match status" value="1"/>
</dbReference>
<keyword evidence="18" id="KW-1185">Reference proteome</keyword>
<comment type="subcellular location">
    <subcellularLocation>
        <location evidence="1">Vacuole membrane</location>
        <topology evidence="1">Single-pass type II membrane protein</topology>
    </subcellularLocation>
</comment>
<comment type="similarity">
    <text evidence="2">Belongs to the peptidase S9B family.</text>
</comment>
<evidence type="ECO:0000256" key="11">
    <source>
        <dbReference type="ARBA" id="ARBA00023136"/>
    </source>
</evidence>
<protein>
    <submittedName>
        <fullName evidence="17">Dap2 protein</fullName>
    </submittedName>
</protein>
<evidence type="ECO:0000256" key="12">
    <source>
        <dbReference type="ARBA" id="ARBA00023180"/>
    </source>
</evidence>
<dbReference type="GO" id="GO:0008236">
    <property type="term" value="F:serine-type peptidase activity"/>
    <property type="evidence" value="ECO:0007669"/>
    <property type="project" value="UniProtKB-KW"/>
</dbReference>
<dbReference type="Gene3D" id="3.40.50.1820">
    <property type="entry name" value="alpha/beta hydrolase"/>
    <property type="match status" value="1"/>
</dbReference>
<dbReference type="GO" id="GO:0008239">
    <property type="term" value="F:dipeptidyl-peptidase activity"/>
    <property type="evidence" value="ECO:0007669"/>
    <property type="project" value="TreeGrafter"/>
</dbReference>
<dbReference type="Pfam" id="PF00930">
    <property type="entry name" value="DPPIV_N"/>
    <property type="match status" value="1"/>
</dbReference>
<evidence type="ECO:0000256" key="13">
    <source>
        <dbReference type="SAM" id="MobiDB-lite"/>
    </source>
</evidence>
<comment type="caution">
    <text evidence="17">The sequence shown here is derived from an EMBL/GenBank/DDBJ whole genome shotgun (WGS) entry which is preliminary data.</text>
</comment>
<keyword evidence="4" id="KW-0926">Vacuole</keyword>
<evidence type="ECO:0000259" key="15">
    <source>
        <dbReference type="Pfam" id="PF00326"/>
    </source>
</evidence>
<organism evidence="17 18">
    <name type="scientific">Starmerella bacillaris</name>
    <name type="common">Yeast</name>
    <name type="synonym">Candida zemplinina</name>
    <dbReference type="NCBI Taxonomy" id="1247836"/>
    <lineage>
        <taxon>Eukaryota</taxon>
        <taxon>Fungi</taxon>
        <taxon>Dikarya</taxon>
        <taxon>Ascomycota</taxon>
        <taxon>Saccharomycotina</taxon>
        <taxon>Dipodascomycetes</taxon>
        <taxon>Dipodascales</taxon>
        <taxon>Trichomonascaceae</taxon>
        <taxon>Starmerella</taxon>
    </lineage>
</organism>
<feature type="domain" description="Dipeptidylpeptidase IV N-terminal" evidence="16">
    <location>
        <begin position="160"/>
        <end position="517"/>
    </location>
</feature>
<evidence type="ECO:0000256" key="4">
    <source>
        <dbReference type="ARBA" id="ARBA00022554"/>
    </source>
</evidence>
<evidence type="ECO:0000256" key="7">
    <source>
        <dbReference type="ARBA" id="ARBA00022801"/>
    </source>
</evidence>
<proteinExistence type="inferred from homology"/>
<evidence type="ECO:0000313" key="18">
    <source>
        <dbReference type="Proteomes" id="UP001362899"/>
    </source>
</evidence>
<evidence type="ECO:0000259" key="16">
    <source>
        <dbReference type="Pfam" id="PF00930"/>
    </source>
</evidence>
<dbReference type="Proteomes" id="UP001362899">
    <property type="component" value="Unassembled WGS sequence"/>
</dbReference>
<evidence type="ECO:0000256" key="3">
    <source>
        <dbReference type="ARBA" id="ARBA00022438"/>
    </source>
</evidence>
<evidence type="ECO:0000256" key="5">
    <source>
        <dbReference type="ARBA" id="ARBA00022670"/>
    </source>
</evidence>
<evidence type="ECO:0000256" key="6">
    <source>
        <dbReference type="ARBA" id="ARBA00022692"/>
    </source>
</evidence>
<keyword evidence="12" id="KW-0325">Glycoprotein</keyword>
<evidence type="ECO:0000256" key="10">
    <source>
        <dbReference type="ARBA" id="ARBA00022989"/>
    </source>
</evidence>
<dbReference type="FunFam" id="3.40.50.1820:FF:000003">
    <property type="entry name" value="Dipeptidyl peptidase 4"/>
    <property type="match status" value="1"/>
</dbReference>
<keyword evidence="6 14" id="KW-0812">Transmembrane</keyword>
<feature type="domain" description="Peptidase S9 prolyl oligopeptidase catalytic" evidence="15">
    <location>
        <begin position="617"/>
        <end position="813"/>
    </location>
</feature>
<dbReference type="AlphaFoldDB" id="A0AAV5RI39"/>
<dbReference type="InterPro" id="IPR050278">
    <property type="entry name" value="Serine_Prot_S9B/DPPIV"/>
</dbReference>
<dbReference type="InterPro" id="IPR029058">
    <property type="entry name" value="AB_hydrolase_fold"/>
</dbReference>
<dbReference type="SUPFAM" id="SSF82171">
    <property type="entry name" value="DPP6 N-terminal domain-like"/>
    <property type="match status" value="1"/>
</dbReference>
<feature type="compositionally biased region" description="Basic and acidic residues" evidence="13">
    <location>
        <begin position="1"/>
        <end position="11"/>
    </location>
</feature>
<dbReference type="GO" id="GO:0004177">
    <property type="term" value="F:aminopeptidase activity"/>
    <property type="evidence" value="ECO:0007669"/>
    <property type="project" value="UniProtKB-KW"/>
</dbReference>
<dbReference type="InterPro" id="IPR001375">
    <property type="entry name" value="Peptidase_S9_cat"/>
</dbReference>
<keyword evidence="10 14" id="KW-1133">Transmembrane helix</keyword>
<dbReference type="Pfam" id="PF00326">
    <property type="entry name" value="Peptidase_S9"/>
    <property type="match status" value="1"/>
</dbReference>
<dbReference type="PANTHER" id="PTHR11731">
    <property type="entry name" value="PROTEASE FAMILY S9B,C DIPEPTIDYL-PEPTIDASE IV-RELATED"/>
    <property type="match status" value="1"/>
</dbReference>
<evidence type="ECO:0000256" key="14">
    <source>
        <dbReference type="SAM" id="Phobius"/>
    </source>
</evidence>
<evidence type="ECO:0000256" key="9">
    <source>
        <dbReference type="ARBA" id="ARBA00022968"/>
    </source>
</evidence>
<dbReference type="GO" id="GO:0006508">
    <property type="term" value="P:proteolysis"/>
    <property type="evidence" value="ECO:0007669"/>
    <property type="project" value="UniProtKB-KW"/>
</dbReference>
<feature type="transmembrane region" description="Helical" evidence="14">
    <location>
        <begin position="48"/>
        <end position="76"/>
    </location>
</feature>
<accession>A0AAV5RI39</accession>
<keyword evidence="8" id="KW-0720">Serine protease</keyword>
<dbReference type="EMBL" id="BTGC01000003">
    <property type="protein sequence ID" value="GMM50867.1"/>
    <property type="molecule type" value="Genomic_DNA"/>
</dbReference>
<reference evidence="17 18" key="1">
    <citation type="journal article" date="2023" name="Elife">
        <title>Identification of key yeast species and microbe-microbe interactions impacting larval growth of Drosophila in the wild.</title>
        <authorList>
            <person name="Mure A."/>
            <person name="Sugiura Y."/>
            <person name="Maeda R."/>
            <person name="Honda K."/>
            <person name="Sakurai N."/>
            <person name="Takahashi Y."/>
            <person name="Watada M."/>
            <person name="Katoh T."/>
            <person name="Gotoh A."/>
            <person name="Gotoh Y."/>
            <person name="Taniguchi I."/>
            <person name="Nakamura K."/>
            <person name="Hayashi T."/>
            <person name="Katayama T."/>
            <person name="Uemura T."/>
            <person name="Hattori Y."/>
        </authorList>
    </citation>
    <scope>NUCLEOTIDE SEQUENCE [LARGE SCALE GENOMIC DNA]</scope>
    <source>
        <strain evidence="17 18">SB-73</strain>
    </source>
</reference>
<dbReference type="PANTHER" id="PTHR11731:SF200">
    <property type="entry name" value="DIPEPTIDYL PEPTIDASE 10, ISOFORM B"/>
    <property type="match status" value="1"/>
</dbReference>